<dbReference type="PANTHER" id="PTHR42776:SF11">
    <property type="entry name" value="DIPEPTIDYL-PEPTIDASE 5-RELATED"/>
    <property type="match status" value="1"/>
</dbReference>
<dbReference type="SUPFAM" id="SSF82171">
    <property type="entry name" value="DPP6 N-terminal domain-like"/>
    <property type="match status" value="1"/>
</dbReference>
<reference evidence="13" key="1">
    <citation type="journal article" date="2017" name="Genome Biol.">
        <title>Comparative genomics reveals high biological diversity and specific adaptations in the industrially and medically important fungal genus Aspergillus.</title>
        <authorList>
            <person name="de Vries R.P."/>
            <person name="Riley R."/>
            <person name="Wiebenga A."/>
            <person name="Aguilar-Osorio G."/>
            <person name="Amillis S."/>
            <person name="Uchima C.A."/>
            <person name="Anderluh G."/>
            <person name="Asadollahi M."/>
            <person name="Askin M."/>
            <person name="Barry K."/>
            <person name="Battaglia E."/>
            <person name="Bayram O."/>
            <person name="Benocci T."/>
            <person name="Braus-Stromeyer S.A."/>
            <person name="Caldana C."/>
            <person name="Canovas D."/>
            <person name="Cerqueira G.C."/>
            <person name="Chen F."/>
            <person name="Chen W."/>
            <person name="Choi C."/>
            <person name="Clum A."/>
            <person name="Dos Santos R.A."/>
            <person name="Damasio A.R."/>
            <person name="Diallinas G."/>
            <person name="Emri T."/>
            <person name="Fekete E."/>
            <person name="Flipphi M."/>
            <person name="Freyberg S."/>
            <person name="Gallo A."/>
            <person name="Gournas C."/>
            <person name="Habgood R."/>
            <person name="Hainaut M."/>
            <person name="Harispe M.L."/>
            <person name="Henrissat B."/>
            <person name="Hilden K.S."/>
            <person name="Hope R."/>
            <person name="Hossain A."/>
            <person name="Karabika E."/>
            <person name="Karaffa L."/>
            <person name="Karanyi Z."/>
            <person name="Krasevec N."/>
            <person name="Kuo A."/>
            <person name="Kusch H."/>
            <person name="LaButti K."/>
            <person name="Lagendijk E.L."/>
            <person name="Lapidus A."/>
            <person name="Levasseur A."/>
            <person name="Lindquist E."/>
            <person name="Lipzen A."/>
            <person name="Logrieco A.F."/>
            <person name="MacCabe A."/>
            <person name="Maekelae M.R."/>
            <person name="Malavazi I."/>
            <person name="Melin P."/>
            <person name="Meyer V."/>
            <person name="Mielnichuk N."/>
            <person name="Miskei M."/>
            <person name="Molnar A.P."/>
            <person name="Mule G."/>
            <person name="Ngan C.Y."/>
            <person name="Orejas M."/>
            <person name="Orosz E."/>
            <person name="Ouedraogo J.P."/>
            <person name="Overkamp K.M."/>
            <person name="Park H.-S."/>
            <person name="Perrone G."/>
            <person name="Piumi F."/>
            <person name="Punt P.J."/>
            <person name="Ram A.F."/>
            <person name="Ramon A."/>
            <person name="Rauscher S."/>
            <person name="Record E."/>
            <person name="Riano-Pachon D.M."/>
            <person name="Robert V."/>
            <person name="Roehrig J."/>
            <person name="Ruller R."/>
            <person name="Salamov A."/>
            <person name="Salih N.S."/>
            <person name="Samson R.A."/>
            <person name="Sandor E."/>
            <person name="Sanguinetti M."/>
            <person name="Schuetze T."/>
            <person name="Sepcic K."/>
            <person name="Shelest E."/>
            <person name="Sherlock G."/>
            <person name="Sophianopoulou V."/>
            <person name="Squina F.M."/>
            <person name="Sun H."/>
            <person name="Susca A."/>
            <person name="Todd R.B."/>
            <person name="Tsang A."/>
            <person name="Unkles S.E."/>
            <person name="van de Wiele N."/>
            <person name="van Rossen-Uffink D."/>
            <person name="Oliveira J.V."/>
            <person name="Vesth T.C."/>
            <person name="Visser J."/>
            <person name="Yu J.-H."/>
            <person name="Zhou M."/>
            <person name="Andersen M.R."/>
            <person name="Archer D.B."/>
            <person name="Baker S.E."/>
            <person name="Benoit I."/>
            <person name="Brakhage A.A."/>
            <person name="Braus G.H."/>
            <person name="Fischer R."/>
            <person name="Frisvad J.C."/>
            <person name="Goldman G.H."/>
            <person name="Houbraken J."/>
            <person name="Oakley B."/>
            <person name="Pocsi I."/>
            <person name="Scazzocchio C."/>
            <person name="Seiboth B."/>
            <person name="vanKuyk P.A."/>
            <person name="Wortman J."/>
            <person name="Dyer P.S."/>
            <person name="Grigoriev I.V."/>
        </authorList>
    </citation>
    <scope>NUCLEOTIDE SEQUENCE [LARGE SCALE GENOMIC DNA]</scope>
    <source>
        <strain evidence="13">CBS 583.65</strain>
    </source>
</reference>
<accession>A0A1L9PDZ1</accession>
<dbReference type="SUPFAM" id="SSF53474">
    <property type="entry name" value="alpha/beta-Hydrolases"/>
    <property type="match status" value="1"/>
</dbReference>
<keyword evidence="7" id="KW-0720">Serine protease</keyword>
<dbReference type="EMBL" id="KV878127">
    <property type="protein sequence ID" value="OJI99698.1"/>
    <property type="molecule type" value="Genomic_DNA"/>
</dbReference>
<keyword evidence="6" id="KW-0378">Hydrolase</keyword>
<dbReference type="GO" id="GO:0006508">
    <property type="term" value="P:proteolysis"/>
    <property type="evidence" value="ECO:0007669"/>
    <property type="project" value="UniProtKB-KW"/>
</dbReference>
<evidence type="ECO:0000256" key="4">
    <source>
        <dbReference type="ARBA" id="ARBA00022670"/>
    </source>
</evidence>
<gene>
    <name evidence="12" type="ORF">ASPVEDRAFT_39076</name>
</gene>
<dbReference type="FunFam" id="3.40.50.1820:FF:000028">
    <property type="entry name" value="S9 family peptidase"/>
    <property type="match status" value="1"/>
</dbReference>
<comment type="similarity">
    <text evidence="2">Belongs to the peptidase S9C family.</text>
</comment>
<dbReference type="GO" id="GO:0004252">
    <property type="term" value="F:serine-type endopeptidase activity"/>
    <property type="evidence" value="ECO:0007669"/>
    <property type="project" value="TreeGrafter"/>
</dbReference>
<evidence type="ECO:0000256" key="6">
    <source>
        <dbReference type="ARBA" id="ARBA00022801"/>
    </source>
</evidence>
<evidence type="ECO:0000256" key="9">
    <source>
        <dbReference type="ARBA" id="ARBA00032829"/>
    </source>
</evidence>
<dbReference type="VEuPathDB" id="FungiDB:ASPVEDRAFT_39076"/>
<keyword evidence="5 10" id="KW-0732">Signal</keyword>
<feature type="chain" id="PRO_5012950856" description="Dipeptidyl-peptidase V" evidence="10">
    <location>
        <begin position="19"/>
        <end position="723"/>
    </location>
</feature>
<dbReference type="AlphaFoldDB" id="A0A1L9PDZ1"/>
<evidence type="ECO:0000256" key="5">
    <source>
        <dbReference type="ARBA" id="ARBA00022729"/>
    </source>
</evidence>
<dbReference type="Pfam" id="PF00326">
    <property type="entry name" value="Peptidase_S9"/>
    <property type="match status" value="1"/>
</dbReference>
<protein>
    <recommendedName>
        <fullName evidence="9">Dipeptidyl-peptidase V</fullName>
    </recommendedName>
</protein>
<keyword evidence="8" id="KW-0325">Glycoprotein</keyword>
<dbReference type="Proteomes" id="UP000184073">
    <property type="component" value="Unassembled WGS sequence"/>
</dbReference>
<keyword evidence="3" id="KW-0964">Secreted</keyword>
<evidence type="ECO:0000256" key="1">
    <source>
        <dbReference type="ARBA" id="ARBA00004613"/>
    </source>
</evidence>
<feature type="domain" description="Peptidase S9 prolyl oligopeptidase catalytic" evidence="11">
    <location>
        <begin position="487"/>
        <end position="698"/>
    </location>
</feature>
<keyword evidence="13" id="KW-1185">Reference proteome</keyword>
<comment type="subcellular location">
    <subcellularLocation>
        <location evidence="1">Secreted</location>
    </subcellularLocation>
</comment>
<evidence type="ECO:0000313" key="12">
    <source>
        <dbReference type="EMBL" id="OJI99698.1"/>
    </source>
</evidence>
<dbReference type="InterPro" id="IPR001375">
    <property type="entry name" value="Peptidase_S9_cat"/>
</dbReference>
<evidence type="ECO:0000259" key="11">
    <source>
        <dbReference type="Pfam" id="PF00326"/>
    </source>
</evidence>
<dbReference type="Gene3D" id="3.40.50.1820">
    <property type="entry name" value="alpha/beta hydrolase"/>
    <property type="match status" value="1"/>
</dbReference>
<evidence type="ECO:0000256" key="2">
    <source>
        <dbReference type="ARBA" id="ARBA00010040"/>
    </source>
</evidence>
<dbReference type="InterPro" id="IPR011042">
    <property type="entry name" value="6-blade_b-propeller_TolB-like"/>
</dbReference>
<dbReference type="OrthoDB" id="416344at2759"/>
<dbReference type="PANTHER" id="PTHR42776">
    <property type="entry name" value="SERINE PEPTIDASE S9 FAMILY MEMBER"/>
    <property type="match status" value="1"/>
</dbReference>
<proteinExistence type="inferred from homology"/>
<keyword evidence="4" id="KW-0645">Protease</keyword>
<evidence type="ECO:0000313" key="13">
    <source>
        <dbReference type="Proteomes" id="UP000184073"/>
    </source>
</evidence>
<evidence type="ECO:0000256" key="7">
    <source>
        <dbReference type="ARBA" id="ARBA00022825"/>
    </source>
</evidence>
<feature type="signal peptide" evidence="10">
    <location>
        <begin position="1"/>
        <end position="18"/>
    </location>
</feature>
<dbReference type="STRING" id="1036611.A0A1L9PDZ1"/>
<dbReference type="GeneID" id="63727343"/>
<dbReference type="GO" id="GO:0005576">
    <property type="term" value="C:extracellular region"/>
    <property type="evidence" value="ECO:0007669"/>
    <property type="project" value="UniProtKB-SubCell"/>
</dbReference>
<sequence>MAAFRWLSLAAAASAVLALTPEQLISAPRRSEAIPNPSGTVAIFSSSQYSFDSHETSSSWSLLDIKSGKIRPLTNSSDVSEVVWLTDSTVLYVNGSNANIPGGSELWVSEVSKFGSGYKAASLPAAFSGLKIATTESGDVNFVAYAKSYPNGTAYNEELAATALSSARIYDSIYVRHWDYYLDTTFNAVFSGKLRRSQHTRYVSAGGLKNLVSPVKNAESPYPPFGGASDYDISSDGKWVAYKSKAPDVPQANYTTAYIYLVPHDGSETAAPINGPDNAPKGIAGDSNNPAFSPNGKSLAYFQMEEDTYEADRRVIYVYDLASKEITALATGWDSSPDSLKWIDDRTIVAGSEDQGSGNLFLVPVEKATSDDFIPEKLTKGKFASAYYLLPNKTLLVTGSTLYSSWYVDTVSLDPKKGVLKTLASAHEIDPELSGLGPKDIDDIWYTGNWTDIHAWVIYPEGFDKSKKYPLAYLIHGGPQGAWYNSWSTRWNPKVFADQGYVVVAPNPTGSTGYGDELTDAIQNNWGGAPYEDLVKGWEYIRDELPYIDTENGVAAGASYGGFMVNWIQGSDLGRKFKALVTHDGTFVADAKISTEELWFMQREFNGTFWDARENYRRFDPSSPERILRFDTPHLVIHNDLDYRLPVAEGLSLFNVLQERGVPSRFLNFPDENHWVTNPENSLVWHQQVLGWLNKYSGVGESNEDAISLEDTAVSVVDINPPA</sequence>
<dbReference type="RefSeq" id="XP_040665461.1">
    <property type="nucleotide sequence ID" value="XM_040811832.1"/>
</dbReference>
<evidence type="ECO:0000256" key="3">
    <source>
        <dbReference type="ARBA" id="ARBA00022525"/>
    </source>
</evidence>
<dbReference type="Gene3D" id="2.120.10.30">
    <property type="entry name" value="TolB, C-terminal domain"/>
    <property type="match status" value="1"/>
</dbReference>
<evidence type="ECO:0000256" key="10">
    <source>
        <dbReference type="SAM" id="SignalP"/>
    </source>
</evidence>
<name>A0A1L9PDZ1_ASPVE</name>
<dbReference type="InterPro" id="IPR029058">
    <property type="entry name" value="AB_hydrolase_fold"/>
</dbReference>
<evidence type="ECO:0000256" key="8">
    <source>
        <dbReference type="ARBA" id="ARBA00023180"/>
    </source>
</evidence>
<organism evidence="12 13">
    <name type="scientific">Aspergillus versicolor CBS 583.65</name>
    <dbReference type="NCBI Taxonomy" id="1036611"/>
    <lineage>
        <taxon>Eukaryota</taxon>
        <taxon>Fungi</taxon>
        <taxon>Dikarya</taxon>
        <taxon>Ascomycota</taxon>
        <taxon>Pezizomycotina</taxon>
        <taxon>Eurotiomycetes</taxon>
        <taxon>Eurotiomycetidae</taxon>
        <taxon>Eurotiales</taxon>
        <taxon>Aspergillaceae</taxon>
        <taxon>Aspergillus</taxon>
        <taxon>Aspergillus subgen. Nidulantes</taxon>
    </lineage>
</organism>